<dbReference type="Pfam" id="PF02906">
    <property type="entry name" value="Fe_hyd_lg_C"/>
    <property type="match status" value="1"/>
</dbReference>
<dbReference type="SUPFAM" id="SSF54862">
    <property type="entry name" value="4Fe-4S ferredoxins"/>
    <property type="match status" value="1"/>
</dbReference>
<dbReference type="PROSITE" id="PS51379">
    <property type="entry name" value="4FE4S_FER_2"/>
    <property type="match status" value="2"/>
</dbReference>
<gene>
    <name evidence="9" type="ORF">U7230_14855</name>
</gene>
<reference evidence="9 10" key="1">
    <citation type="journal article" date="2024" name="Front. Microbiol.">
        <title>Novel thermophilic genera Geochorda gen. nov. and Carboxydochorda gen. nov. from the deep terrestrial subsurface reveal the ecophysiological diversity in the class Limnochordia.</title>
        <authorList>
            <person name="Karnachuk O.V."/>
            <person name="Lukina A.P."/>
            <person name="Avakyan M.R."/>
            <person name="Kadnikov V.V."/>
            <person name="Begmatov S."/>
            <person name="Beletsky A.V."/>
            <person name="Vlasova K.G."/>
            <person name="Novikov A.A."/>
            <person name="Shcherbakova V.A."/>
            <person name="Mardanov A.V."/>
            <person name="Ravin N.V."/>
        </authorList>
    </citation>
    <scope>NUCLEOTIDE SEQUENCE [LARGE SCALE GENOMIC DNA]</scope>
    <source>
        <strain evidence="9 10">L945</strain>
    </source>
</reference>
<dbReference type="SUPFAM" id="SSF53920">
    <property type="entry name" value="Fe-only hydrogenase"/>
    <property type="match status" value="1"/>
</dbReference>
<keyword evidence="2" id="KW-0004">4Fe-4S</keyword>
<dbReference type="Pfam" id="PF10588">
    <property type="entry name" value="NADH-G_4Fe-4S_3"/>
    <property type="match status" value="1"/>
</dbReference>
<protein>
    <submittedName>
        <fullName evidence="9">NADH-dependent [FeFe] hydrogenase, group A6</fullName>
    </submittedName>
</protein>
<dbReference type="SMART" id="SM00929">
    <property type="entry name" value="NADH-G_4Fe-4S_3"/>
    <property type="match status" value="1"/>
</dbReference>
<dbReference type="InterPro" id="IPR003149">
    <property type="entry name" value="Fe_hydrogenase_ssu"/>
</dbReference>
<dbReference type="InterPro" id="IPR017896">
    <property type="entry name" value="4Fe4S_Fe-S-bd"/>
</dbReference>
<dbReference type="InterPro" id="IPR013352">
    <property type="entry name" value="Fe_hydrogenase_subset"/>
</dbReference>
<evidence type="ECO:0000259" key="6">
    <source>
        <dbReference type="PROSITE" id="PS51085"/>
    </source>
</evidence>
<dbReference type="EMBL" id="CP141615">
    <property type="protein sequence ID" value="WRP17338.1"/>
    <property type="molecule type" value="Genomic_DNA"/>
</dbReference>
<feature type="domain" description="4Fe-4S His(Cys)3-ligated-type" evidence="8">
    <location>
        <begin position="94"/>
        <end position="133"/>
    </location>
</feature>
<keyword evidence="10" id="KW-1185">Reference proteome</keyword>
<accession>A0ABZ1BZ27</accession>
<evidence type="ECO:0000259" key="8">
    <source>
        <dbReference type="PROSITE" id="PS51839"/>
    </source>
</evidence>
<dbReference type="InterPro" id="IPR001041">
    <property type="entry name" value="2Fe-2S_ferredoxin-type"/>
</dbReference>
<feature type="domain" description="4Fe-4S ferredoxin-type" evidence="7">
    <location>
        <begin position="153"/>
        <end position="172"/>
    </location>
</feature>
<dbReference type="NCBIfam" id="TIGR02512">
    <property type="entry name" value="FeFe_hydrog_A"/>
    <property type="match status" value="1"/>
</dbReference>
<proteinExistence type="predicted"/>
<dbReference type="Proteomes" id="UP001332192">
    <property type="component" value="Chromosome"/>
</dbReference>
<dbReference type="CDD" id="cd00207">
    <property type="entry name" value="fer2"/>
    <property type="match status" value="1"/>
</dbReference>
<dbReference type="InterPro" id="IPR000283">
    <property type="entry name" value="NADH_UbQ_OxRdtase_75kDa_su_CS"/>
</dbReference>
<dbReference type="InterPro" id="IPR017900">
    <property type="entry name" value="4Fe4S_Fe_S_CS"/>
</dbReference>
<dbReference type="SMART" id="SM00902">
    <property type="entry name" value="Fe_hyd_SSU"/>
    <property type="match status" value="1"/>
</dbReference>
<evidence type="ECO:0000256" key="2">
    <source>
        <dbReference type="ARBA" id="ARBA00022485"/>
    </source>
</evidence>
<dbReference type="PROSITE" id="PS51085">
    <property type="entry name" value="2FE2S_FER_2"/>
    <property type="match status" value="1"/>
</dbReference>
<dbReference type="InterPro" id="IPR004108">
    <property type="entry name" value="Fe_hydrogenase_lsu_C"/>
</dbReference>
<dbReference type="NCBIfam" id="NF040763">
    <property type="entry name" value="FeFe_hydrog_A6"/>
    <property type="match status" value="1"/>
</dbReference>
<evidence type="ECO:0000256" key="5">
    <source>
        <dbReference type="ARBA" id="ARBA00023014"/>
    </source>
</evidence>
<dbReference type="Gene3D" id="3.40.950.10">
    <property type="entry name" value="Fe-only Hydrogenase (Larger Subunit), Chain L, domain 3"/>
    <property type="match status" value="1"/>
</dbReference>
<name>A0ABZ1BZ27_9FIRM</name>
<dbReference type="PROSITE" id="PS00198">
    <property type="entry name" value="4FE4S_FER_1"/>
    <property type="match status" value="1"/>
</dbReference>
<dbReference type="PROSITE" id="PS00642">
    <property type="entry name" value="COMPLEX1_75K_2"/>
    <property type="match status" value="1"/>
</dbReference>
<keyword evidence="5" id="KW-0411">Iron-sulfur</keyword>
<dbReference type="PANTHER" id="PTHR11615">
    <property type="entry name" value="NITRATE, FORMATE, IRON DEHYDROGENASE"/>
    <property type="match status" value="1"/>
</dbReference>
<dbReference type="Gene3D" id="4.10.260.20">
    <property type="entry name" value="Iron hydrogenase, small subunit"/>
    <property type="match status" value="1"/>
</dbReference>
<dbReference type="Pfam" id="PF02256">
    <property type="entry name" value="Fe_hyd_SSU"/>
    <property type="match status" value="1"/>
</dbReference>
<dbReference type="Gene3D" id="3.10.20.740">
    <property type="match status" value="1"/>
</dbReference>
<dbReference type="InterPro" id="IPR054351">
    <property type="entry name" value="NADH_UbQ_OxRdtase_ferredoxin"/>
</dbReference>
<feature type="domain" description="4Fe-4S ferredoxin-type" evidence="7">
    <location>
        <begin position="196"/>
        <end position="225"/>
    </location>
</feature>
<dbReference type="InterPro" id="IPR019574">
    <property type="entry name" value="NADH_UbQ_OxRdtase_Gsu_4Fe4S-bd"/>
</dbReference>
<feature type="domain" description="2Fe-2S ferredoxin-type" evidence="6">
    <location>
        <begin position="16"/>
        <end position="94"/>
    </location>
</feature>
<dbReference type="Pfam" id="PF13510">
    <property type="entry name" value="Fer2_4"/>
    <property type="match status" value="1"/>
</dbReference>
<evidence type="ECO:0000256" key="3">
    <source>
        <dbReference type="ARBA" id="ARBA00022723"/>
    </source>
</evidence>
<comment type="cofactor">
    <cofactor evidence="1">
        <name>[4Fe-4S] cluster</name>
        <dbReference type="ChEBI" id="CHEBI:49883"/>
    </cofactor>
</comment>
<evidence type="ECO:0000313" key="9">
    <source>
        <dbReference type="EMBL" id="WRP17338.1"/>
    </source>
</evidence>
<keyword evidence="4" id="KW-0408">Iron</keyword>
<evidence type="ECO:0000256" key="1">
    <source>
        <dbReference type="ARBA" id="ARBA00001966"/>
    </source>
</evidence>
<evidence type="ECO:0000313" key="10">
    <source>
        <dbReference type="Proteomes" id="UP001332192"/>
    </source>
</evidence>
<dbReference type="SUPFAM" id="SSF54292">
    <property type="entry name" value="2Fe-2S ferredoxin-like"/>
    <property type="match status" value="1"/>
</dbReference>
<dbReference type="InterPro" id="IPR036010">
    <property type="entry name" value="2Fe-2S_ferredoxin-like_sf"/>
</dbReference>
<dbReference type="InterPro" id="IPR036991">
    <property type="entry name" value="Fe_hydrogenase_ssu_sf"/>
</dbReference>
<dbReference type="Gene3D" id="3.30.70.20">
    <property type="match status" value="1"/>
</dbReference>
<keyword evidence="3" id="KW-0479">Metal-binding</keyword>
<evidence type="ECO:0000259" key="7">
    <source>
        <dbReference type="PROSITE" id="PS51379"/>
    </source>
</evidence>
<dbReference type="InterPro" id="IPR049830">
    <property type="entry name" value="HndD"/>
</dbReference>
<dbReference type="PROSITE" id="PS51839">
    <property type="entry name" value="4FE4S_HC3"/>
    <property type="match status" value="1"/>
</dbReference>
<organism evidence="9 10">
    <name type="scientific">Carboxydichorda subterranea</name>
    <dbReference type="NCBI Taxonomy" id="3109565"/>
    <lineage>
        <taxon>Bacteria</taxon>
        <taxon>Bacillati</taxon>
        <taxon>Bacillota</taxon>
        <taxon>Limnochordia</taxon>
        <taxon>Limnochordales</taxon>
        <taxon>Geochordaceae</taxon>
        <taxon>Carboxydichorda</taxon>
    </lineage>
</organism>
<sequence length="600" mass="64791">MTSRESGITRDPSPQVRIAVTVDGRPVSVPPGSTVLDAVRQAGVDVPTLCSHPDLLIRGSCRLCVVSVDGKPGLVASCETPVHDGMTVRTFGADIQEARRVSLELLLARHPMECPICERSGHCELQAVAQRLGVRAARFTPMLLPAVADRTSPSIVREPARCILCRRCVEVCMDVQSVAALFPAGRGYQTHIGTFMESGLAQVACALCGQCLLACPTGAIHEVDHTERVWQAIADPERHVVVQTAPAIRVSLAEAFGAAPGEITTGKMVAALRRLGFDEVFDTNFAADLTILEEGHEFIGRLLSPGQSPLPMITSCSPGWIKFIEHFYPQLLGHLSSCKSPHEMLGALVKTYYAEKREMDPARLSVVSVMPCTAKKFEAERPEMGRDGMRDVDAVLTTRELARMIREAGIDFASLPEEDFDEPLGLSTGAAALFGATGGVMEAALRTVYAVVTGKEAPPLEFAAVRGIDGLREAEIRINGQAVRVAVAHGLGNARVLLDQIAEGKSPYQFIEVMACPGGCIGGGGQPIPSTKEIRGRRIRAIHAVDESKALRRSHENPALQQLYREYLGEPGSERAHHLLHTHYTPRALWQPVEARAVVS</sequence>
<dbReference type="RefSeq" id="WP_324716609.1">
    <property type="nucleotide sequence ID" value="NZ_CP141615.1"/>
</dbReference>
<dbReference type="Gene3D" id="3.40.50.1780">
    <property type="match status" value="1"/>
</dbReference>
<evidence type="ECO:0000256" key="4">
    <source>
        <dbReference type="ARBA" id="ARBA00023004"/>
    </source>
</evidence>
<dbReference type="InterPro" id="IPR009016">
    <property type="entry name" value="Fe_hydrogenase"/>
</dbReference>
<dbReference type="InterPro" id="IPR050340">
    <property type="entry name" value="Cytosolic_Fe-S_CAF"/>
</dbReference>
<dbReference type="Pfam" id="PF22117">
    <property type="entry name" value="Fer4_Nqo3"/>
    <property type="match status" value="1"/>
</dbReference>
<dbReference type="PROSITE" id="PS00641">
    <property type="entry name" value="COMPLEX1_75K_1"/>
    <property type="match status" value="1"/>
</dbReference>